<name>A0ABW4TL35_9ACTN</name>
<evidence type="ECO:0000256" key="1">
    <source>
        <dbReference type="SAM" id="MobiDB-lite"/>
    </source>
</evidence>
<keyword evidence="2" id="KW-0812">Transmembrane</keyword>
<dbReference type="EMBL" id="JBHUGD010000003">
    <property type="protein sequence ID" value="MFD1946369.1"/>
    <property type="molecule type" value="Genomic_DNA"/>
</dbReference>
<keyword evidence="4" id="KW-1185">Reference proteome</keyword>
<reference evidence="4" key="1">
    <citation type="journal article" date="2019" name="Int. J. Syst. Evol. Microbiol.">
        <title>The Global Catalogue of Microorganisms (GCM) 10K type strain sequencing project: providing services to taxonomists for standard genome sequencing and annotation.</title>
        <authorList>
            <consortium name="The Broad Institute Genomics Platform"/>
            <consortium name="The Broad Institute Genome Sequencing Center for Infectious Disease"/>
            <person name="Wu L."/>
            <person name="Ma J."/>
        </authorList>
    </citation>
    <scope>NUCLEOTIDE SEQUENCE [LARGE SCALE GENOMIC DNA]</scope>
    <source>
        <strain evidence="4">CGMCC 1.12477</strain>
    </source>
</reference>
<feature type="region of interest" description="Disordered" evidence="1">
    <location>
        <begin position="39"/>
        <end position="58"/>
    </location>
</feature>
<feature type="compositionally biased region" description="Basic and acidic residues" evidence="1">
    <location>
        <begin position="43"/>
        <end position="58"/>
    </location>
</feature>
<sequence length="125" mass="13234">MTRPRRITWRTALVAVALVAGLFALHALSHHGEHLPSATAAVSHHDHAADHHQSAPADSHDHGALTLCLAMLAGAGVWLLATAVRRRGSRPLVVLPRGAVGGVRLRATGRAHAPPGRWDLSVCRC</sequence>
<feature type="transmembrane region" description="Helical" evidence="2">
    <location>
        <begin position="64"/>
        <end position="84"/>
    </location>
</feature>
<organism evidence="3 4">
    <name type="scientific">Nocardioides aestuarii</name>
    <dbReference type="NCBI Taxonomy" id="252231"/>
    <lineage>
        <taxon>Bacteria</taxon>
        <taxon>Bacillati</taxon>
        <taxon>Actinomycetota</taxon>
        <taxon>Actinomycetes</taxon>
        <taxon>Propionibacteriales</taxon>
        <taxon>Nocardioidaceae</taxon>
        <taxon>Nocardioides</taxon>
    </lineage>
</organism>
<keyword evidence="2" id="KW-1133">Transmembrane helix</keyword>
<proteinExistence type="predicted"/>
<evidence type="ECO:0000313" key="4">
    <source>
        <dbReference type="Proteomes" id="UP001597351"/>
    </source>
</evidence>
<dbReference type="Proteomes" id="UP001597351">
    <property type="component" value="Unassembled WGS sequence"/>
</dbReference>
<dbReference type="RefSeq" id="WP_343916451.1">
    <property type="nucleotide sequence ID" value="NZ_BAAAJT010000002.1"/>
</dbReference>
<evidence type="ECO:0008006" key="5">
    <source>
        <dbReference type="Google" id="ProtNLM"/>
    </source>
</evidence>
<protein>
    <recommendedName>
        <fullName evidence="5">DUF2946 domain-containing protein</fullName>
    </recommendedName>
</protein>
<keyword evidence="2" id="KW-0472">Membrane</keyword>
<accession>A0ABW4TL35</accession>
<gene>
    <name evidence="3" type="ORF">ACFSDE_06155</name>
</gene>
<comment type="caution">
    <text evidence="3">The sequence shown here is derived from an EMBL/GenBank/DDBJ whole genome shotgun (WGS) entry which is preliminary data.</text>
</comment>
<evidence type="ECO:0000313" key="3">
    <source>
        <dbReference type="EMBL" id="MFD1946369.1"/>
    </source>
</evidence>
<evidence type="ECO:0000256" key="2">
    <source>
        <dbReference type="SAM" id="Phobius"/>
    </source>
</evidence>